<dbReference type="RefSeq" id="WP_074673160.1">
    <property type="nucleotide sequence ID" value="NZ_FNQG01000012.1"/>
</dbReference>
<name>A0A1H3ZTQ5_SELRU</name>
<dbReference type="OrthoDB" id="1665366at2"/>
<protein>
    <submittedName>
        <fullName evidence="1">Uncharacterized protein</fullName>
    </submittedName>
</protein>
<accession>A0A1H3ZTQ5</accession>
<proteinExistence type="predicted"/>
<reference evidence="1 2" key="1">
    <citation type="submission" date="2016-10" db="EMBL/GenBank/DDBJ databases">
        <authorList>
            <person name="de Groot N.N."/>
        </authorList>
    </citation>
    <scope>NUCLEOTIDE SEQUENCE [LARGE SCALE GENOMIC DNA]</scope>
    <source>
        <strain evidence="1 2">DSM 2872</strain>
    </source>
</reference>
<dbReference type="AlphaFoldDB" id="A0A1H3ZTQ5"/>
<evidence type="ECO:0000313" key="2">
    <source>
        <dbReference type="Proteomes" id="UP000183469"/>
    </source>
</evidence>
<sequence>MGIKLTAKAQRLYDCIKEKGGGVLEEWRMLDKTGMSHGSFVAARKELVAAGLLLLGKNVRKTTYQLVDLNRKAPAAPAGGRVKKGRKKADKPSYEVQEAIMPRVVGEFADFDDWLLALNEELGGCVDVSQSLVSSSEYIVFSPEYGEEDSYTVRESEYGGVIVE</sequence>
<evidence type="ECO:0000313" key="1">
    <source>
        <dbReference type="EMBL" id="SEA27089.1"/>
    </source>
</evidence>
<organism evidence="1 2">
    <name type="scientific">Selenomonas ruminantium</name>
    <dbReference type="NCBI Taxonomy" id="971"/>
    <lineage>
        <taxon>Bacteria</taxon>
        <taxon>Bacillati</taxon>
        <taxon>Bacillota</taxon>
        <taxon>Negativicutes</taxon>
        <taxon>Selenomonadales</taxon>
        <taxon>Selenomonadaceae</taxon>
        <taxon>Selenomonas</taxon>
    </lineage>
</organism>
<dbReference type="EMBL" id="FNQG01000012">
    <property type="protein sequence ID" value="SEA27089.1"/>
    <property type="molecule type" value="Genomic_DNA"/>
</dbReference>
<dbReference type="Proteomes" id="UP000183469">
    <property type="component" value="Unassembled WGS sequence"/>
</dbReference>
<gene>
    <name evidence="1" type="ORF">SAMN05660648_02601</name>
</gene>